<comment type="caution">
    <text evidence="2">The sequence shown here is derived from an EMBL/GenBank/DDBJ whole genome shotgun (WGS) entry which is preliminary data.</text>
</comment>
<dbReference type="EMBL" id="JADPUN010000079">
    <property type="protein sequence ID" value="MBF9128521.1"/>
    <property type="molecule type" value="Genomic_DNA"/>
</dbReference>
<feature type="domain" description="CBM2" evidence="1">
    <location>
        <begin position="1"/>
        <end position="100"/>
    </location>
</feature>
<proteinExistence type="predicted"/>
<evidence type="ECO:0000313" key="3">
    <source>
        <dbReference type="Proteomes" id="UP000638560"/>
    </source>
</evidence>
<feature type="non-terminal residue" evidence="2">
    <location>
        <position position="1"/>
    </location>
</feature>
<dbReference type="SMART" id="SM00637">
    <property type="entry name" value="CBD_II"/>
    <property type="match status" value="1"/>
</dbReference>
<protein>
    <submittedName>
        <fullName evidence="2">Cellulose binding domain-containing protein</fullName>
    </submittedName>
</protein>
<sequence>PSGSACSATYRTVNSWSGGFQGEVAVTAGTSAINGWTVRWTLGSGQSISQVWNGTLSTSGSTASVTNASHNGSLPASGSTTFGFLGSGTASAPSLTCTTS</sequence>
<dbReference type="Proteomes" id="UP000638560">
    <property type="component" value="Unassembled WGS sequence"/>
</dbReference>
<dbReference type="InterPro" id="IPR001919">
    <property type="entry name" value="CBD2"/>
</dbReference>
<dbReference type="PROSITE" id="PS51173">
    <property type="entry name" value="CBM2"/>
    <property type="match status" value="1"/>
</dbReference>
<reference evidence="2 3" key="1">
    <citation type="submission" date="2020-11" db="EMBL/GenBank/DDBJ databases">
        <title>A novel isolate from a Black sea contaminated sediment with potential to produce alkanes: Plantactinospora alkalitolerans sp. nov.</title>
        <authorList>
            <person name="Carro L."/>
            <person name="Veyisoglu A."/>
            <person name="Guven K."/>
            <person name="Schumann P."/>
            <person name="Klenk H.-P."/>
            <person name="Sahin N."/>
        </authorList>
    </citation>
    <scope>NUCLEOTIDE SEQUENCE [LARGE SCALE GENOMIC DNA]</scope>
    <source>
        <strain evidence="2 3">S1510</strain>
    </source>
</reference>
<evidence type="ECO:0000313" key="2">
    <source>
        <dbReference type="EMBL" id="MBF9128521.1"/>
    </source>
</evidence>
<accession>A0ABS0GQZ9</accession>
<keyword evidence="3" id="KW-1185">Reference proteome</keyword>
<dbReference type="Pfam" id="PF00553">
    <property type="entry name" value="CBM_2"/>
    <property type="match status" value="1"/>
</dbReference>
<dbReference type="RefSeq" id="WP_196200174.1">
    <property type="nucleotide sequence ID" value="NZ_JADPUN010000079.1"/>
</dbReference>
<gene>
    <name evidence="2" type="ORF">I0C86_05890</name>
</gene>
<dbReference type="InterPro" id="IPR012291">
    <property type="entry name" value="CBM2_carb-bd_dom_sf"/>
</dbReference>
<dbReference type="Gene3D" id="2.60.40.290">
    <property type="match status" value="1"/>
</dbReference>
<dbReference type="InterPro" id="IPR008965">
    <property type="entry name" value="CBM2/CBM3_carb-bd_dom_sf"/>
</dbReference>
<dbReference type="SUPFAM" id="SSF49384">
    <property type="entry name" value="Carbohydrate-binding domain"/>
    <property type="match status" value="1"/>
</dbReference>
<evidence type="ECO:0000259" key="1">
    <source>
        <dbReference type="PROSITE" id="PS51173"/>
    </source>
</evidence>
<name>A0ABS0GQZ9_9ACTN</name>
<organism evidence="2 3">
    <name type="scientific">Plantactinospora alkalitolerans</name>
    <dbReference type="NCBI Taxonomy" id="2789879"/>
    <lineage>
        <taxon>Bacteria</taxon>
        <taxon>Bacillati</taxon>
        <taxon>Actinomycetota</taxon>
        <taxon>Actinomycetes</taxon>
        <taxon>Micromonosporales</taxon>
        <taxon>Micromonosporaceae</taxon>
        <taxon>Plantactinospora</taxon>
    </lineage>
</organism>